<gene>
    <name evidence="5" type="ORF">RND81_03G077700</name>
</gene>
<dbReference type="InterPro" id="IPR018181">
    <property type="entry name" value="Heat_shock_70_CS"/>
</dbReference>
<dbReference type="CDD" id="cd24028">
    <property type="entry name" value="ASKHA_NBD_HSP70_HSPA1-like"/>
    <property type="match status" value="1"/>
</dbReference>
<dbReference type="Gene3D" id="3.30.420.40">
    <property type="match status" value="2"/>
</dbReference>
<comment type="similarity">
    <text evidence="1 4">Belongs to the heat shock protein 70 family.</text>
</comment>
<name>A0AAW1M6L7_SAPOF</name>
<dbReference type="FunFam" id="3.90.640.10:FF:000002">
    <property type="entry name" value="Heat shock 70 kDa"/>
    <property type="match status" value="1"/>
</dbReference>
<dbReference type="SUPFAM" id="SSF100934">
    <property type="entry name" value="Heat shock protein 70kD (HSP70), C-terminal subdomain"/>
    <property type="match status" value="1"/>
</dbReference>
<evidence type="ECO:0000256" key="1">
    <source>
        <dbReference type="ARBA" id="ARBA00007381"/>
    </source>
</evidence>
<reference evidence="5" key="1">
    <citation type="submission" date="2024-03" db="EMBL/GenBank/DDBJ databases">
        <title>WGS assembly of Saponaria officinalis var. Norfolk2.</title>
        <authorList>
            <person name="Jenkins J."/>
            <person name="Shu S."/>
            <person name="Grimwood J."/>
            <person name="Barry K."/>
            <person name="Goodstein D."/>
            <person name="Schmutz J."/>
            <person name="Leebens-Mack J."/>
            <person name="Osbourn A."/>
        </authorList>
    </citation>
    <scope>NUCLEOTIDE SEQUENCE [LARGE SCALE GENOMIC DNA]</scope>
    <source>
        <strain evidence="5">JIC</strain>
    </source>
</reference>
<accession>A0AAW1M6L7</accession>
<evidence type="ECO:0000256" key="4">
    <source>
        <dbReference type="RuleBase" id="RU003322"/>
    </source>
</evidence>
<dbReference type="Gene3D" id="3.90.640.10">
    <property type="entry name" value="Actin, Chain A, domain 4"/>
    <property type="match status" value="1"/>
</dbReference>
<dbReference type="Gene3D" id="1.20.1270.10">
    <property type="match status" value="1"/>
</dbReference>
<dbReference type="InterPro" id="IPR029048">
    <property type="entry name" value="HSP70_C_sf"/>
</dbReference>
<evidence type="ECO:0000256" key="2">
    <source>
        <dbReference type="ARBA" id="ARBA00022741"/>
    </source>
</evidence>
<dbReference type="SUPFAM" id="SSF53067">
    <property type="entry name" value="Actin-like ATPase domain"/>
    <property type="match status" value="2"/>
</dbReference>
<proteinExistence type="inferred from homology"/>
<dbReference type="FunFam" id="2.60.34.10:FF:000012">
    <property type="entry name" value="Heat shock 70 kDa protein"/>
    <property type="match status" value="1"/>
</dbReference>
<protein>
    <submittedName>
        <fullName evidence="5">Uncharacterized protein</fullName>
    </submittedName>
</protein>
<dbReference type="PROSITE" id="PS01036">
    <property type="entry name" value="HSP70_3"/>
    <property type="match status" value="1"/>
</dbReference>
<dbReference type="InterPro" id="IPR013126">
    <property type="entry name" value="Hsp_70_fam"/>
</dbReference>
<dbReference type="GO" id="GO:0140662">
    <property type="term" value="F:ATP-dependent protein folding chaperone"/>
    <property type="evidence" value="ECO:0007669"/>
    <property type="project" value="InterPro"/>
</dbReference>
<dbReference type="AlphaFoldDB" id="A0AAW1M6L7"/>
<dbReference type="PANTHER" id="PTHR19375">
    <property type="entry name" value="HEAT SHOCK PROTEIN 70KDA"/>
    <property type="match status" value="1"/>
</dbReference>
<evidence type="ECO:0000313" key="5">
    <source>
        <dbReference type="EMBL" id="KAK9741044.1"/>
    </source>
</evidence>
<keyword evidence="3 4" id="KW-0067">ATP-binding</keyword>
<sequence length="526" mass="58071">MESIQAKQTSQCLSSTIWARGRNFFLEISAMMLEKMKVVAEAFLGGRGTVKKAVVTVPAYFNDSQRRATKDAATIAGLDVIGIINEPTAAAMAYNLDKTTSNKNDAKKNVLVFDLGGGTFDVSVVKMKKGEIKVKAVSGDTHLGGGDFDDNIVKYHLDEFKRKFKKDTSDQPRVLSRLRSASEKAKRVLSSVTQTNIELDCLYEGIDFTSTLSRARFENLNVMFFKSCIDTVDKCLKDAKMEASDIDDIVLVGGSTRIPKVQQLLQDYFNGKELCRSISPDEAVAYGAAVHAAALSGVGSSSSSSSSTDVFLVDVTPISLGVANCDGKLHVIIPRNTTIPVKKSKIRETSEDDQTSVSFEVFEGENVIAKDNNFLDKFRISGFPPTPKGHTKFDVCFEIDVDGILHVSAVELGTGLRNQITITNHRGRLSKKEIMRMISDAENYTAHDEEQKRLVVAKNALEDYANDIRDNLNDGGNINMNSKEKRITRAIDKTFQWLELNSDHSEISEFEEKLRELQSICGQLAI</sequence>
<keyword evidence="2 4" id="KW-0547">Nucleotide-binding</keyword>
<evidence type="ECO:0000256" key="3">
    <source>
        <dbReference type="ARBA" id="ARBA00022840"/>
    </source>
</evidence>
<dbReference type="InterPro" id="IPR029047">
    <property type="entry name" value="HSP70_peptide-bd_sf"/>
</dbReference>
<organism evidence="5 6">
    <name type="scientific">Saponaria officinalis</name>
    <name type="common">Common soapwort</name>
    <name type="synonym">Lychnis saponaria</name>
    <dbReference type="NCBI Taxonomy" id="3572"/>
    <lineage>
        <taxon>Eukaryota</taxon>
        <taxon>Viridiplantae</taxon>
        <taxon>Streptophyta</taxon>
        <taxon>Embryophyta</taxon>
        <taxon>Tracheophyta</taxon>
        <taxon>Spermatophyta</taxon>
        <taxon>Magnoliopsida</taxon>
        <taxon>eudicotyledons</taxon>
        <taxon>Gunneridae</taxon>
        <taxon>Pentapetalae</taxon>
        <taxon>Caryophyllales</taxon>
        <taxon>Caryophyllaceae</taxon>
        <taxon>Caryophylleae</taxon>
        <taxon>Saponaria</taxon>
    </lineage>
</organism>
<dbReference type="FunFam" id="3.30.420.40:FF:000545">
    <property type="entry name" value="Endoplasmic reticulum chaperone BiP"/>
    <property type="match status" value="1"/>
</dbReference>
<dbReference type="InterPro" id="IPR043129">
    <property type="entry name" value="ATPase_NBD"/>
</dbReference>
<keyword evidence="6" id="KW-1185">Reference proteome</keyword>
<dbReference type="Proteomes" id="UP001443914">
    <property type="component" value="Unassembled WGS sequence"/>
</dbReference>
<dbReference type="PROSITE" id="PS00329">
    <property type="entry name" value="HSP70_2"/>
    <property type="match status" value="1"/>
</dbReference>
<dbReference type="EMBL" id="JBDFQZ010000003">
    <property type="protein sequence ID" value="KAK9741044.1"/>
    <property type="molecule type" value="Genomic_DNA"/>
</dbReference>
<dbReference type="Gene3D" id="2.60.34.10">
    <property type="entry name" value="Substrate Binding Domain Of DNAk, Chain A, domain 1"/>
    <property type="match status" value="1"/>
</dbReference>
<dbReference type="GO" id="GO:0005524">
    <property type="term" value="F:ATP binding"/>
    <property type="evidence" value="ECO:0007669"/>
    <property type="project" value="UniProtKB-KW"/>
</dbReference>
<evidence type="ECO:0000313" key="6">
    <source>
        <dbReference type="Proteomes" id="UP001443914"/>
    </source>
</evidence>
<dbReference type="SUPFAM" id="SSF100920">
    <property type="entry name" value="Heat shock protein 70kD (HSP70), peptide-binding domain"/>
    <property type="match status" value="1"/>
</dbReference>
<dbReference type="PRINTS" id="PR00301">
    <property type="entry name" value="HEATSHOCK70"/>
</dbReference>
<dbReference type="Pfam" id="PF00012">
    <property type="entry name" value="HSP70"/>
    <property type="match status" value="1"/>
</dbReference>
<comment type="caution">
    <text evidence="5">The sequence shown here is derived from an EMBL/GenBank/DDBJ whole genome shotgun (WGS) entry which is preliminary data.</text>
</comment>